<evidence type="ECO:0000313" key="3">
    <source>
        <dbReference type="Proteomes" id="UP000676996"/>
    </source>
</evidence>
<dbReference type="AlphaFoldDB" id="A0A8T4ID46"/>
<gene>
    <name evidence="2" type="ORF">J7S20_07840</name>
</gene>
<dbReference type="RefSeq" id="WP_284053692.1">
    <property type="nucleotide sequence ID" value="NZ_JAGRQC010000002.1"/>
</dbReference>
<comment type="caution">
    <text evidence="2">The sequence shown here is derived from an EMBL/GenBank/DDBJ whole genome shotgun (WGS) entry which is preliminary data.</text>
</comment>
<name>A0A8T4ID46_9SPHN</name>
<feature type="transmembrane region" description="Helical" evidence="1">
    <location>
        <begin position="46"/>
        <end position="66"/>
    </location>
</feature>
<reference evidence="2" key="1">
    <citation type="submission" date="2021-04" db="EMBL/GenBank/DDBJ databases">
        <title>Ouciella asimina sp. nov., isolated from the surface seawater in the hydrothermal field of Okinawa Trough.</title>
        <authorList>
            <person name="Shuang W."/>
        </authorList>
    </citation>
    <scope>NUCLEOTIDE SEQUENCE</scope>
    <source>
        <strain evidence="2">LXI357</strain>
    </source>
</reference>
<organism evidence="2 3">
    <name type="scientific">Stakelama marina</name>
    <dbReference type="NCBI Taxonomy" id="2826939"/>
    <lineage>
        <taxon>Bacteria</taxon>
        <taxon>Pseudomonadati</taxon>
        <taxon>Pseudomonadota</taxon>
        <taxon>Alphaproteobacteria</taxon>
        <taxon>Sphingomonadales</taxon>
        <taxon>Sphingomonadaceae</taxon>
        <taxon>Stakelama</taxon>
    </lineage>
</organism>
<keyword evidence="3" id="KW-1185">Reference proteome</keyword>
<sequence>MTDRRKWLLAFAAILLTIGVVRHPSANINILTHDAGDPAPHRLHAALDLGIGAVSVLVTWTGSTLAR</sequence>
<proteinExistence type="predicted"/>
<dbReference type="EMBL" id="JAGRQC010000002">
    <property type="protein sequence ID" value="MBR0552413.1"/>
    <property type="molecule type" value="Genomic_DNA"/>
</dbReference>
<accession>A0A8T4ID46</accession>
<evidence type="ECO:0000313" key="2">
    <source>
        <dbReference type="EMBL" id="MBR0552413.1"/>
    </source>
</evidence>
<protein>
    <submittedName>
        <fullName evidence="2">Uncharacterized protein</fullName>
    </submittedName>
</protein>
<keyword evidence="1" id="KW-0812">Transmembrane</keyword>
<keyword evidence="1" id="KW-0472">Membrane</keyword>
<dbReference type="Proteomes" id="UP000676996">
    <property type="component" value="Unassembled WGS sequence"/>
</dbReference>
<keyword evidence="1" id="KW-1133">Transmembrane helix</keyword>
<evidence type="ECO:0000256" key="1">
    <source>
        <dbReference type="SAM" id="Phobius"/>
    </source>
</evidence>